<evidence type="ECO:0000313" key="4">
    <source>
        <dbReference type="EMBL" id="RKR82875.1"/>
    </source>
</evidence>
<protein>
    <submittedName>
        <fullName evidence="4">LytTR family two component transcriptional regulator</fullName>
    </submittedName>
</protein>
<reference evidence="4 5" key="1">
    <citation type="submission" date="2018-10" db="EMBL/GenBank/DDBJ databases">
        <title>Genomic Encyclopedia of Archaeal and Bacterial Type Strains, Phase II (KMG-II): from individual species to whole genera.</title>
        <authorList>
            <person name="Goeker M."/>
        </authorList>
    </citation>
    <scope>NUCLEOTIDE SEQUENCE [LARGE SCALE GENOMIC DNA]</scope>
    <source>
        <strain evidence="4 5">DSM 18602</strain>
    </source>
</reference>
<dbReference type="Proteomes" id="UP000268007">
    <property type="component" value="Unassembled WGS sequence"/>
</dbReference>
<dbReference type="InterPro" id="IPR046947">
    <property type="entry name" value="LytR-like"/>
</dbReference>
<dbReference type="InterPro" id="IPR007492">
    <property type="entry name" value="LytTR_DNA-bd_dom"/>
</dbReference>
<dbReference type="EMBL" id="RBKU01000001">
    <property type="protein sequence ID" value="RKR82875.1"/>
    <property type="molecule type" value="Genomic_DNA"/>
</dbReference>
<dbReference type="OrthoDB" id="9787344at2"/>
<accession>A0A495J1N2</accession>
<dbReference type="GO" id="GO:0003677">
    <property type="term" value="F:DNA binding"/>
    <property type="evidence" value="ECO:0007669"/>
    <property type="project" value="InterPro"/>
</dbReference>
<gene>
    <name evidence="4" type="ORF">BDD43_3066</name>
</gene>
<dbReference type="AlphaFoldDB" id="A0A495J1N2"/>
<organism evidence="4 5">
    <name type="scientific">Mucilaginibacter gracilis</name>
    <dbReference type="NCBI Taxonomy" id="423350"/>
    <lineage>
        <taxon>Bacteria</taxon>
        <taxon>Pseudomonadati</taxon>
        <taxon>Bacteroidota</taxon>
        <taxon>Sphingobacteriia</taxon>
        <taxon>Sphingobacteriales</taxon>
        <taxon>Sphingobacteriaceae</taxon>
        <taxon>Mucilaginibacter</taxon>
    </lineage>
</organism>
<dbReference type="PROSITE" id="PS50110">
    <property type="entry name" value="RESPONSE_REGULATORY"/>
    <property type="match status" value="1"/>
</dbReference>
<evidence type="ECO:0000259" key="2">
    <source>
        <dbReference type="PROSITE" id="PS50110"/>
    </source>
</evidence>
<dbReference type="SUPFAM" id="SSF52172">
    <property type="entry name" value="CheY-like"/>
    <property type="match status" value="1"/>
</dbReference>
<dbReference type="Gene3D" id="3.40.50.2300">
    <property type="match status" value="1"/>
</dbReference>
<evidence type="ECO:0000256" key="1">
    <source>
        <dbReference type="PROSITE-ProRule" id="PRU00169"/>
    </source>
</evidence>
<name>A0A495J1N2_9SPHI</name>
<dbReference type="Pfam" id="PF00072">
    <property type="entry name" value="Response_reg"/>
    <property type="match status" value="1"/>
</dbReference>
<feature type="modified residue" description="4-aspartylphosphate" evidence="1">
    <location>
        <position position="53"/>
    </location>
</feature>
<dbReference type="PROSITE" id="PS50930">
    <property type="entry name" value="HTH_LYTTR"/>
    <property type="match status" value="1"/>
</dbReference>
<feature type="domain" description="HTH LytTR-type" evidence="3">
    <location>
        <begin position="136"/>
        <end position="207"/>
    </location>
</feature>
<dbReference type="InterPro" id="IPR001789">
    <property type="entry name" value="Sig_transdc_resp-reg_receiver"/>
</dbReference>
<dbReference type="Gene3D" id="2.40.50.1020">
    <property type="entry name" value="LytTr DNA-binding domain"/>
    <property type="match status" value="1"/>
</dbReference>
<dbReference type="PANTHER" id="PTHR37299">
    <property type="entry name" value="TRANSCRIPTIONAL REGULATOR-RELATED"/>
    <property type="match status" value="1"/>
</dbReference>
<feature type="domain" description="Response regulatory" evidence="2">
    <location>
        <begin position="2"/>
        <end position="113"/>
    </location>
</feature>
<evidence type="ECO:0000259" key="3">
    <source>
        <dbReference type="PROSITE" id="PS50930"/>
    </source>
</evidence>
<dbReference type="SMART" id="SM00448">
    <property type="entry name" value="REC"/>
    <property type="match status" value="1"/>
</dbReference>
<evidence type="ECO:0000313" key="5">
    <source>
        <dbReference type="Proteomes" id="UP000268007"/>
    </source>
</evidence>
<dbReference type="InterPro" id="IPR011006">
    <property type="entry name" value="CheY-like_superfamily"/>
</dbReference>
<sequence>MNSIIVDDEPLAREAIQLLASKFPGLEVSGSFSSAIAASKYISEIKVDLIFLDIEMPGMNGIEFVKNIPKKTLVIFTTAYPEYALEGFELDAIDYLIKPVKTDRFEKAVNKAITYHKLLESEISTSEIQHPGDDYFFVKSERKFIKIHFKDVLFIEGLKDYVVMQTADQKIMTAMNIKTIHEQLPQHIFVRISKSYVINVKEITSFDNNTVLIGKYEIPIGNSYRNYFFDNFIIKKLIGR</sequence>
<dbReference type="GO" id="GO:0000156">
    <property type="term" value="F:phosphorelay response regulator activity"/>
    <property type="evidence" value="ECO:0007669"/>
    <property type="project" value="InterPro"/>
</dbReference>
<keyword evidence="5" id="KW-1185">Reference proteome</keyword>
<comment type="caution">
    <text evidence="4">The sequence shown here is derived from an EMBL/GenBank/DDBJ whole genome shotgun (WGS) entry which is preliminary data.</text>
</comment>
<dbReference type="Pfam" id="PF04397">
    <property type="entry name" value="LytTR"/>
    <property type="match status" value="1"/>
</dbReference>
<dbReference type="RefSeq" id="WP_121198432.1">
    <property type="nucleotide sequence ID" value="NZ_RBKU01000001.1"/>
</dbReference>
<dbReference type="PANTHER" id="PTHR37299:SF1">
    <property type="entry name" value="STAGE 0 SPORULATION PROTEIN A HOMOLOG"/>
    <property type="match status" value="1"/>
</dbReference>
<keyword evidence="1" id="KW-0597">Phosphoprotein</keyword>
<dbReference type="SMART" id="SM00850">
    <property type="entry name" value="LytTR"/>
    <property type="match status" value="1"/>
</dbReference>
<proteinExistence type="predicted"/>